<dbReference type="SUPFAM" id="SSF53335">
    <property type="entry name" value="S-adenosyl-L-methionine-dependent methyltransferases"/>
    <property type="match status" value="1"/>
</dbReference>
<evidence type="ECO:0000256" key="5">
    <source>
        <dbReference type="ARBA" id="ARBA00022691"/>
    </source>
</evidence>
<sequence length="313" mass="35289">MEQKWLKYTLQVNQEIEDVFVAELLDSPYTFGWSEPPFEVLTTENGYDFAKNSVDAVTVYVFEPMQHQEEAHLQLLRAYLERWSGAVFIREVEQVAEENDSWKEAFREVQVGEWWIAPTWTDPDLLKEARNILWIDPGAAFGTGYHGTTQDILLFLQEIPVADKVVLDIGAGSGILSLYCAVNGASQPIYAIDINPQSEYQIEVNTANNQVPDKALKILIGDALEEAVRENLPEQADLILLNIGGEEDVAMLPVVTERIAQNGHVLLSGIVEWNREMVLSAYEEAGFEALGERRSEEWVTILMKASANMSPQR</sequence>
<keyword evidence="7" id="KW-0689">Ribosomal protein</keyword>
<keyword evidence="8" id="KW-1185">Reference proteome</keyword>
<dbReference type="PANTHER" id="PTHR43648:SF1">
    <property type="entry name" value="ELECTRON TRANSFER FLAVOPROTEIN BETA SUBUNIT LYSINE METHYLTRANSFERASE"/>
    <property type="match status" value="1"/>
</dbReference>
<accession>V6MEN1</accession>
<dbReference type="GO" id="GO:0005840">
    <property type="term" value="C:ribosome"/>
    <property type="evidence" value="ECO:0007669"/>
    <property type="project" value="UniProtKB-KW"/>
</dbReference>
<dbReference type="InterPro" id="IPR004498">
    <property type="entry name" value="Ribosomal_PrmA_MeTrfase"/>
</dbReference>
<evidence type="ECO:0000256" key="4">
    <source>
        <dbReference type="ARBA" id="ARBA00022679"/>
    </source>
</evidence>
<evidence type="ECO:0000256" key="6">
    <source>
        <dbReference type="HAMAP-Rule" id="MF_00735"/>
    </source>
</evidence>
<comment type="similarity">
    <text evidence="1 6">Belongs to the methyltransferase superfamily. PrmA family.</text>
</comment>
<dbReference type="RefSeq" id="WP_023555114.1">
    <property type="nucleotide sequence ID" value="NZ_KI629782.1"/>
</dbReference>
<dbReference type="PATRIC" id="fig|1408254.3.peg.1066"/>
<evidence type="ECO:0000256" key="3">
    <source>
        <dbReference type="ARBA" id="ARBA00022603"/>
    </source>
</evidence>
<dbReference type="EMBL" id="AYJU01000001">
    <property type="protein sequence ID" value="EST56697.1"/>
    <property type="molecule type" value="Genomic_DNA"/>
</dbReference>
<dbReference type="CDD" id="cd02440">
    <property type="entry name" value="AdoMet_MTases"/>
    <property type="match status" value="1"/>
</dbReference>
<dbReference type="InterPro" id="IPR029063">
    <property type="entry name" value="SAM-dependent_MTases_sf"/>
</dbReference>
<dbReference type="HAMAP" id="MF_00735">
    <property type="entry name" value="Methyltr_PrmA"/>
    <property type="match status" value="1"/>
</dbReference>
<dbReference type="EC" id="2.1.1.-" evidence="6"/>
<dbReference type="PANTHER" id="PTHR43648">
    <property type="entry name" value="ELECTRON TRANSFER FLAVOPROTEIN BETA SUBUNIT LYSINE METHYLTRANSFERASE"/>
    <property type="match status" value="1"/>
</dbReference>
<evidence type="ECO:0000313" key="8">
    <source>
        <dbReference type="Proteomes" id="UP000017973"/>
    </source>
</evidence>
<keyword evidence="7" id="KW-0687">Ribonucleoprotein</keyword>
<dbReference type="AlphaFoldDB" id="V6MEN1"/>
<protein>
    <recommendedName>
        <fullName evidence="6">Ribosomal protein L11 methyltransferase</fullName>
        <shortName evidence="6">L11 Mtase</shortName>
        <ecNumber evidence="6">2.1.1.-</ecNumber>
    </recommendedName>
</protein>
<dbReference type="Gene3D" id="3.40.50.150">
    <property type="entry name" value="Vaccinia Virus protein VP39"/>
    <property type="match status" value="1"/>
</dbReference>
<feature type="binding site" evidence="6">
    <location>
        <position position="193"/>
    </location>
    <ligand>
        <name>S-adenosyl-L-methionine</name>
        <dbReference type="ChEBI" id="CHEBI:59789"/>
    </ligand>
</feature>
<dbReference type="InterPro" id="IPR050078">
    <property type="entry name" value="Ribosomal_L11_MeTrfase_PrmA"/>
</dbReference>
<dbReference type="STRING" id="1408254.T458_05290"/>
<gene>
    <name evidence="6" type="primary">prmA</name>
    <name evidence="7" type="ORF">T458_05290</name>
</gene>
<evidence type="ECO:0000256" key="2">
    <source>
        <dbReference type="ARBA" id="ARBA00022490"/>
    </source>
</evidence>
<evidence type="ECO:0000256" key="1">
    <source>
        <dbReference type="ARBA" id="ARBA00009741"/>
    </source>
</evidence>
<organism evidence="7 8">
    <name type="scientific">Brevibacillus panacihumi W25</name>
    <dbReference type="NCBI Taxonomy" id="1408254"/>
    <lineage>
        <taxon>Bacteria</taxon>
        <taxon>Bacillati</taxon>
        <taxon>Bacillota</taxon>
        <taxon>Bacilli</taxon>
        <taxon>Bacillales</taxon>
        <taxon>Paenibacillaceae</taxon>
        <taxon>Brevibacillus</taxon>
    </lineage>
</organism>
<keyword evidence="3 6" id="KW-0489">Methyltransferase</keyword>
<comment type="catalytic activity">
    <reaction evidence="6">
        <text>L-lysyl-[protein] + 3 S-adenosyl-L-methionine = N(6),N(6),N(6)-trimethyl-L-lysyl-[protein] + 3 S-adenosyl-L-homocysteine + 3 H(+)</text>
        <dbReference type="Rhea" id="RHEA:54192"/>
        <dbReference type="Rhea" id="RHEA-COMP:9752"/>
        <dbReference type="Rhea" id="RHEA-COMP:13826"/>
        <dbReference type="ChEBI" id="CHEBI:15378"/>
        <dbReference type="ChEBI" id="CHEBI:29969"/>
        <dbReference type="ChEBI" id="CHEBI:57856"/>
        <dbReference type="ChEBI" id="CHEBI:59789"/>
        <dbReference type="ChEBI" id="CHEBI:61961"/>
    </reaction>
</comment>
<dbReference type="HOGENOM" id="CLU_049382_0_0_9"/>
<comment type="caution">
    <text evidence="7">The sequence shown here is derived from an EMBL/GenBank/DDBJ whole genome shotgun (WGS) entry which is preliminary data.</text>
</comment>
<dbReference type="Proteomes" id="UP000017973">
    <property type="component" value="Unassembled WGS sequence"/>
</dbReference>
<feature type="binding site" evidence="6">
    <location>
        <position position="170"/>
    </location>
    <ligand>
        <name>S-adenosyl-L-methionine</name>
        <dbReference type="ChEBI" id="CHEBI:59789"/>
    </ligand>
</feature>
<dbReference type="GO" id="GO:0005737">
    <property type="term" value="C:cytoplasm"/>
    <property type="evidence" value="ECO:0007669"/>
    <property type="project" value="UniProtKB-SubCell"/>
</dbReference>
<reference evidence="7 8" key="1">
    <citation type="journal article" date="2014" name="Genome Announc.">
        <title>Draft Genome Sequence of Brevibacillus panacihumi Strain W25, a Halotolerant Hydrocarbon-Degrading Bacterium.</title>
        <authorList>
            <person name="Wang X."/>
            <person name="Jin D."/>
            <person name="Zhou L."/>
            <person name="Wu L."/>
            <person name="An W."/>
            <person name="Chen Y."/>
            <person name="Zhao L."/>
        </authorList>
    </citation>
    <scope>NUCLEOTIDE SEQUENCE [LARGE SCALE GENOMIC DNA]</scope>
    <source>
        <strain evidence="7 8">W25</strain>
    </source>
</reference>
<comment type="subcellular location">
    <subcellularLocation>
        <location evidence="6">Cytoplasm</location>
    </subcellularLocation>
</comment>
<feature type="binding site" evidence="6">
    <location>
        <position position="149"/>
    </location>
    <ligand>
        <name>S-adenosyl-L-methionine</name>
        <dbReference type="ChEBI" id="CHEBI:59789"/>
    </ligand>
</feature>
<keyword evidence="2 6" id="KW-0963">Cytoplasm</keyword>
<dbReference type="eggNOG" id="COG2264">
    <property type="taxonomic scope" value="Bacteria"/>
</dbReference>
<dbReference type="GO" id="GO:0032259">
    <property type="term" value="P:methylation"/>
    <property type="evidence" value="ECO:0007669"/>
    <property type="project" value="UniProtKB-KW"/>
</dbReference>
<feature type="binding site" evidence="6">
    <location>
        <position position="242"/>
    </location>
    <ligand>
        <name>S-adenosyl-L-methionine</name>
        <dbReference type="ChEBI" id="CHEBI:59789"/>
    </ligand>
</feature>
<keyword evidence="5 6" id="KW-0949">S-adenosyl-L-methionine</keyword>
<dbReference type="Pfam" id="PF06325">
    <property type="entry name" value="PrmA"/>
    <property type="match status" value="1"/>
</dbReference>
<comment type="function">
    <text evidence="6">Methylates ribosomal protein L11.</text>
</comment>
<name>V6MEN1_9BACL</name>
<dbReference type="OrthoDB" id="1888493at2"/>
<proteinExistence type="inferred from homology"/>
<dbReference type="GO" id="GO:0008276">
    <property type="term" value="F:protein methyltransferase activity"/>
    <property type="evidence" value="ECO:0007669"/>
    <property type="project" value="UniProtKB-UniRule"/>
</dbReference>
<evidence type="ECO:0000313" key="7">
    <source>
        <dbReference type="EMBL" id="EST56697.1"/>
    </source>
</evidence>
<keyword evidence="4 6" id="KW-0808">Transferase</keyword>